<dbReference type="PANTHER" id="PTHR12081">
    <property type="entry name" value="TRANSCRIPTION FACTOR E2F"/>
    <property type="match status" value="1"/>
</dbReference>
<dbReference type="GO" id="GO:0090575">
    <property type="term" value="C:RNA polymerase II transcription regulator complex"/>
    <property type="evidence" value="ECO:0007669"/>
    <property type="project" value="TreeGrafter"/>
</dbReference>
<evidence type="ECO:0000259" key="12">
    <source>
        <dbReference type="SMART" id="SM01372"/>
    </source>
</evidence>
<name>A0A3B4B2F2_9GOBI</name>
<protein>
    <recommendedName>
        <fullName evidence="10">Transcription factor E2F8</fullName>
    </recommendedName>
</protein>
<feature type="domain" description="E2F/DP family winged-helix DNA-binding" evidence="12">
    <location>
        <begin position="18"/>
        <end position="78"/>
    </location>
</feature>
<dbReference type="STRING" id="409849.ENSPMGP00000022839"/>
<keyword evidence="3" id="KW-0678">Repressor</keyword>
<evidence type="ECO:0000256" key="6">
    <source>
        <dbReference type="ARBA" id="ARBA00023159"/>
    </source>
</evidence>
<dbReference type="Ensembl" id="ENSPMGT00000024328.1">
    <property type="protein sequence ID" value="ENSPMGP00000022839.1"/>
    <property type="gene ID" value="ENSPMGG00000018480.1"/>
</dbReference>
<dbReference type="InterPro" id="IPR003316">
    <property type="entry name" value="E2F_WHTH_DNA-bd_dom"/>
</dbReference>
<evidence type="ECO:0000256" key="5">
    <source>
        <dbReference type="ARBA" id="ARBA00023125"/>
    </source>
</evidence>
<keyword evidence="6" id="KW-0010">Activator</keyword>
<dbReference type="InterPro" id="IPR036390">
    <property type="entry name" value="WH_DNA-bd_sf"/>
</dbReference>
<dbReference type="SMART" id="SM01372">
    <property type="entry name" value="E2F_TDP"/>
    <property type="match status" value="1"/>
</dbReference>
<dbReference type="Proteomes" id="UP000261520">
    <property type="component" value="Unplaced"/>
</dbReference>
<keyword evidence="7 11" id="KW-0804">Transcription</keyword>
<sequence>MLLQDAEEAEEGERMTSRKDKSLGLLCHKFLERFPDFPDPEKDHDINVERRRIYDIMNVLESLHMVSRSAKNRYTWHGRTKLPITCQNRARWTCSWRERRGAWRVTD</sequence>
<keyword evidence="4 11" id="KW-0805">Transcription regulation</keyword>
<keyword evidence="9" id="KW-0131">Cell cycle</keyword>
<comment type="similarity">
    <text evidence="2 11">Belongs to the E2F/DP family.</text>
</comment>
<evidence type="ECO:0000256" key="1">
    <source>
        <dbReference type="ARBA" id="ARBA00004123"/>
    </source>
</evidence>
<reference evidence="13" key="1">
    <citation type="submission" date="2025-08" db="UniProtKB">
        <authorList>
            <consortium name="Ensembl"/>
        </authorList>
    </citation>
    <scope>IDENTIFICATION</scope>
</reference>
<dbReference type="AlphaFoldDB" id="A0A3B4B2F2"/>
<dbReference type="GO" id="GO:0000978">
    <property type="term" value="F:RNA polymerase II cis-regulatory region sequence-specific DNA binding"/>
    <property type="evidence" value="ECO:0007669"/>
    <property type="project" value="InterPro"/>
</dbReference>
<keyword evidence="14" id="KW-1185">Reference proteome</keyword>
<evidence type="ECO:0000256" key="7">
    <source>
        <dbReference type="ARBA" id="ARBA00023163"/>
    </source>
</evidence>
<keyword evidence="8 11" id="KW-0539">Nucleus</keyword>
<comment type="subcellular location">
    <subcellularLocation>
        <location evidence="1 11">Nucleus</location>
    </subcellularLocation>
</comment>
<organism evidence="13 14">
    <name type="scientific">Periophthalmus magnuspinnatus</name>
    <dbReference type="NCBI Taxonomy" id="409849"/>
    <lineage>
        <taxon>Eukaryota</taxon>
        <taxon>Metazoa</taxon>
        <taxon>Chordata</taxon>
        <taxon>Craniata</taxon>
        <taxon>Vertebrata</taxon>
        <taxon>Euteleostomi</taxon>
        <taxon>Actinopterygii</taxon>
        <taxon>Neopterygii</taxon>
        <taxon>Teleostei</taxon>
        <taxon>Neoteleostei</taxon>
        <taxon>Acanthomorphata</taxon>
        <taxon>Gobiaria</taxon>
        <taxon>Gobiiformes</taxon>
        <taxon>Gobioidei</taxon>
        <taxon>Gobiidae</taxon>
        <taxon>Oxudercinae</taxon>
        <taxon>Periophthalmus</taxon>
    </lineage>
</organism>
<accession>A0A3B4B2F2</accession>
<evidence type="ECO:0000256" key="2">
    <source>
        <dbReference type="ARBA" id="ARBA00010940"/>
    </source>
</evidence>
<dbReference type="InterPro" id="IPR015633">
    <property type="entry name" value="E2F"/>
</dbReference>
<evidence type="ECO:0000313" key="14">
    <source>
        <dbReference type="Proteomes" id="UP000261520"/>
    </source>
</evidence>
<reference evidence="13" key="2">
    <citation type="submission" date="2025-09" db="UniProtKB">
        <authorList>
            <consortium name="Ensembl"/>
        </authorList>
    </citation>
    <scope>IDENTIFICATION</scope>
</reference>
<dbReference type="InterPro" id="IPR036388">
    <property type="entry name" value="WH-like_DNA-bd_sf"/>
</dbReference>
<evidence type="ECO:0000256" key="10">
    <source>
        <dbReference type="ARBA" id="ARBA00039673"/>
    </source>
</evidence>
<evidence type="ECO:0000256" key="11">
    <source>
        <dbReference type="RuleBase" id="RU003796"/>
    </source>
</evidence>
<dbReference type="FunFam" id="1.10.10.10:FF:000073">
    <property type="entry name" value="E2F transcription factor 8"/>
    <property type="match status" value="1"/>
</dbReference>
<evidence type="ECO:0000256" key="4">
    <source>
        <dbReference type="ARBA" id="ARBA00023015"/>
    </source>
</evidence>
<evidence type="ECO:0000256" key="9">
    <source>
        <dbReference type="ARBA" id="ARBA00023306"/>
    </source>
</evidence>
<dbReference type="SUPFAM" id="SSF46785">
    <property type="entry name" value="Winged helix' DNA-binding domain"/>
    <property type="match status" value="1"/>
</dbReference>
<dbReference type="PANTHER" id="PTHR12081:SF40">
    <property type="entry name" value="TRANSCRIPTION FACTOR E2F8"/>
    <property type="match status" value="1"/>
</dbReference>
<evidence type="ECO:0000313" key="13">
    <source>
        <dbReference type="Ensembl" id="ENSPMGP00000022839.1"/>
    </source>
</evidence>
<dbReference type="GO" id="GO:0000981">
    <property type="term" value="F:DNA-binding transcription factor activity, RNA polymerase II-specific"/>
    <property type="evidence" value="ECO:0007669"/>
    <property type="project" value="TreeGrafter"/>
</dbReference>
<proteinExistence type="inferred from homology"/>
<evidence type="ECO:0000256" key="8">
    <source>
        <dbReference type="ARBA" id="ARBA00023242"/>
    </source>
</evidence>
<dbReference type="Gene3D" id="1.10.10.10">
    <property type="entry name" value="Winged helix-like DNA-binding domain superfamily/Winged helix DNA-binding domain"/>
    <property type="match status" value="1"/>
</dbReference>
<dbReference type="Pfam" id="PF02319">
    <property type="entry name" value="WHD_E2F_TDP"/>
    <property type="match status" value="1"/>
</dbReference>
<keyword evidence="5 11" id="KW-0238">DNA-binding</keyword>
<evidence type="ECO:0000256" key="3">
    <source>
        <dbReference type="ARBA" id="ARBA00022491"/>
    </source>
</evidence>